<dbReference type="AlphaFoldDB" id="A0A328U1C4"/>
<dbReference type="SUPFAM" id="SSF53335">
    <property type="entry name" value="S-adenosyl-L-methionine-dependent methyltransferases"/>
    <property type="match status" value="1"/>
</dbReference>
<evidence type="ECO:0000313" key="4">
    <source>
        <dbReference type="EMBL" id="RAP75862.1"/>
    </source>
</evidence>
<dbReference type="PANTHER" id="PTHR44942">
    <property type="entry name" value="METHYLTRANSF_11 DOMAIN-CONTAINING PROTEIN"/>
    <property type="match status" value="1"/>
</dbReference>
<dbReference type="PANTHER" id="PTHR44942:SF4">
    <property type="entry name" value="METHYLTRANSFERASE TYPE 11 DOMAIN-CONTAINING PROTEIN"/>
    <property type="match status" value="1"/>
</dbReference>
<dbReference type="Pfam" id="PF13649">
    <property type="entry name" value="Methyltransf_25"/>
    <property type="match status" value="1"/>
</dbReference>
<dbReference type="EMBL" id="QLUW01000002">
    <property type="protein sequence ID" value="RAP75862.1"/>
    <property type="molecule type" value="Genomic_DNA"/>
</dbReference>
<keyword evidence="2 4" id="KW-0808">Transferase</keyword>
<gene>
    <name evidence="4" type="ORF">DL346_10530</name>
</gene>
<evidence type="ECO:0000256" key="2">
    <source>
        <dbReference type="ARBA" id="ARBA00022679"/>
    </source>
</evidence>
<dbReference type="CDD" id="cd02440">
    <property type="entry name" value="AdoMet_MTases"/>
    <property type="match status" value="1"/>
</dbReference>
<reference evidence="4 5" key="1">
    <citation type="submission" date="2018-06" db="EMBL/GenBank/DDBJ databases">
        <title>Paenibacillus montanisoli sp. nov., isolated from mountain area soil.</title>
        <authorList>
            <person name="Wu M."/>
        </authorList>
    </citation>
    <scope>NUCLEOTIDE SEQUENCE [LARGE SCALE GENOMIC DNA]</scope>
    <source>
        <strain evidence="4 5">RA17</strain>
    </source>
</reference>
<evidence type="ECO:0000313" key="5">
    <source>
        <dbReference type="Proteomes" id="UP000249260"/>
    </source>
</evidence>
<dbReference type="OrthoDB" id="9797252at2"/>
<keyword evidence="5" id="KW-1185">Reference proteome</keyword>
<dbReference type="Proteomes" id="UP000249260">
    <property type="component" value="Unassembled WGS sequence"/>
</dbReference>
<evidence type="ECO:0000259" key="3">
    <source>
        <dbReference type="Pfam" id="PF13649"/>
    </source>
</evidence>
<proteinExistence type="predicted"/>
<dbReference type="InterPro" id="IPR029063">
    <property type="entry name" value="SAM-dependent_MTases_sf"/>
</dbReference>
<evidence type="ECO:0000256" key="1">
    <source>
        <dbReference type="ARBA" id="ARBA00022603"/>
    </source>
</evidence>
<keyword evidence="1 4" id="KW-0489">Methyltransferase</keyword>
<accession>A0A328U1C4</accession>
<dbReference type="InterPro" id="IPR051052">
    <property type="entry name" value="Diverse_substrate_MTase"/>
</dbReference>
<organism evidence="4 5">
    <name type="scientific">Paenibacillus montanisoli</name>
    <dbReference type="NCBI Taxonomy" id="2081970"/>
    <lineage>
        <taxon>Bacteria</taxon>
        <taxon>Bacillati</taxon>
        <taxon>Bacillota</taxon>
        <taxon>Bacilli</taxon>
        <taxon>Bacillales</taxon>
        <taxon>Paenibacillaceae</taxon>
        <taxon>Paenibacillus</taxon>
    </lineage>
</organism>
<dbReference type="RefSeq" id="WP_112882087.1">
    <property type="nucleotide sequence ID" value="NZ_QLUW01000002.1"/>
</dbReference>
<dbReference type="GO" id="GO:0032259">
    <property type="term" value="P:methylation"/>
    <property type="evidence" value="ECO:0007669"/>
    <property type="project" value="UniProtKB-KW"/>
</dbReference>
<sequence length="270" mass="31015">MVSNNDYKALRKTFDQAADLYQQARPDYPDELFGELIRAAGLKSGDHLLEVGCATGKATISLAKRGFSITCVELGAALASAARRNLAGMDANVIEGRFEDWQPEAGRRFDLVFAATAWNWIDPEVRYAKAWQVLRPGGHLAFWHAAHVFPDGGDPFFREIQSVYEELGEGKPDDSFCPRSGELREQSEEIERSGLFEVVHIRHFDWERIYQVEAYIQLLRTFSGHILMEKWKQNKLFSEIRERLLRRPDRSVRRHWGAVLHVARRISDVK</sequence>
<dbReference type="InterPro" id="IPR041698">
    <property type="entry name" value="Methyltransf_25"/>
</dbReference>
<feature type="domain" description="Methyltransferase" evidence="3">
    <location>
        <begin position="49"/>
        <end position="138"/>
    </location>
</feature>
<dbReference type="GO" id="GO:0008757">
    <property type="term" value="F:S-adenosylmethionine-dependent methyltransferase activity"/>
    <property type="evidence" value="ECO:0007669"/>
    <property type="project" value="InterPro"/>
</dbReference>
<dbReference type="Gene3D" id="3.40.50.150">
    <property type="entry name" value="Vaccinia Virus protein VP39"/>
    <property type="match status" value="1"/>
</dbReference>
<comment type="caution">
    <text evidence="4">The sequence shown here is derived from an EMBL/GenBank/DDBJ whole genome shotgun (WGS) entry which is preliminary data.</text>
</comment>
<name>A0A328U1C4_9BACL</name>
<protein>
    <submittedName>
        <fullName evidence="4">SAM-dependent methyltransferase</fullName>
    </submittedName>
</protein>